<proteinExistence type="predicted"/>
<dbReference type="WBParaSite" id="Pan_g6253.t1">
    <property type="protein sequence ID" value="Pan_g6253.t1"/>
    <property type="gene ID" value="Pan_g6253"/>
</dbReference>
<dbReference type="Gene3D" id="1.20.1070.10">
    <property type="entry name" value="Rhodopsin 7-helix transmembrane proteins"/>
    <property type="match status" value="1"/>
</dbReference>
<feature type="transmembrane region" description="Helical" evidence="1">
    <location>
        <begin position="38"/>
        <end position="64"/>
    </location>
</feature>
<keyword evidence="1" id="KW-0472">Membrane</keyword>
<evidence type="ECO:0000313" key="3">
    <source>
        <dbReference type="WBParaSite" id="Pan_g6253.t1"/>
    </source>
</evidence>
<feature type="transmembrane region" description="Helical" evidence="1">
    <location>
        <begin position="202"/>
        <end position="227"/>
    </location>
</feature>
<feature type="transmembrane region" description="Helical" evidence="1">
    <location>
        <begin position="76"/>
        <end position="94"/>
    </location>
</feature>
<sequence>MSNFRSNPPVLTRITETSIEVTTTAISMVDLAEFNEKIYAYHGNIIVGCCCLVICILHCFLLIMTRRFRRNHQIPIALSVANIFAVIGVMYEALDRLGLYAWIAETNKKPKMTSKDCMEIWMLIQVTADFWLPLIEILMGFERLCAVIYPSFFRQVFLPHSTALSFASFFTVVPIIATPVIIRSFILVETGVKYSCGRKAALSWAFGIIDYSFNILGYLTALILNLIAFKYAQSVRQSIPASQKLRCYTATTLASCLLISIPNLASFINAFDVDVPDFIIKPAAIMTCINCVLLPFIYLAFTENYRVRFVRIVSAPCPSSVRSRMLIASTTEKTAVVVVTHFVQERSYKRRSTVGPHTISITTA</sequence>
<accession>A0A7E4W362</accession>
<dbReference type="AlphaFoldDB" id="A0A7E4W362"/>
<feature type="transmembrane region" description="Helical" evidence="1">
    <location>
        <begin position="162"/>
        <end position="182"/>
    </location>
</feature>
<keyword evidence="1" id="KW-1133">Transmembrane helix</keyword>
<name>A0A7E4W362_PANRE</name>
<evidence type="ECO:0000256" key="1">
    <source>
        <dbReference type="SAM" id="Phobius"/>
    </source>
</evidence>
<protein>
    <submittedName>
        <fullName evidence="3">G_PROTEIN_RECEP_F1_2 domain-containing protein</fullName>
    </submittedName>
</protein>
<keyword evidence="1" id="KW-0812">Transmembrane</keyword>
<dbReference type="Proteomes" id="UP000492821">
    <property type="component" value="Unassembled WGS sequence"/>
</dbReference>
<reference evidence="3" key="2">
    <citation type="submission" date="2020-10" db="UniProtKB">
        <authorList>
            <consortium name="WormBaseParasite"/>
        </authorList>
    </citation>
    <scope>IDENTIFICATION</scope>
</reference>
<keyword evidence="2" id="KW-1185">Reference proteome</keyword>
<dbReference type="SUPFAM" id="SSF81321">
    <property type="entry name" value="Family A G protein-coupled receptor-like"/>
    <property type="match status" value="1"/>
</dbReference>
<feature type="transmembrane region" description="Helical" evidence="1">
    <location>
        <begin position="248"/>
        <end position="271"/>
    </location>
</feature>
<feature type="transmembrane region" description="Helical" evidence="1">
    <location>
        <begin position="283"/>
        <end position="301"/>
    </location>
</feature>
<organism evidence="2 3">
    <name type="scientific">Panagrellus redivivus</name>
    <name type="common">Microworm</name>
    <dbReference type="NCBI Taxonomy" id="6233"/>
    <lineage>
        <taxon>Eukaryota</taxon>
        <taxon>Metazoa</taxon>
        <taxon>Ecdysozoa</taxon>
        <taxon>Nematoda</taxon>
        <taxon>Chromadorea</taxon>
        <taxon>Rhabditida</taxon>
        <taxon>Tylenchina</taxon>
        <taxon>Panagrolaimomorpha</taxon>
        <taxon>Panagrolaimoidea</taxon>
        <taxon>Panagrolaimidae</taxon>
        <taxon>Panagrellus</taxon>
    </lineage>
</organism>
<evidence type="ECO:0000313" key="2">
    <source>
        <dbReference type="Proteomes" id="UP000492821"/>
    </source>
</evidence>
<reference evidence="2" key="1">
    <citation type="journal article" date="2013" name="Genetics">
        <title>The draft genome and transcriptome of Panagrellus redivivus are shaped by the harsh demands of a free-living lifestyle.</title>
        <authorList>
            <person name="Srinivasan J."/>
            <person name="Dillman A.R."/>
            <person name="Macchietto M.G."/>
            <person name="Heikkinen L."/>
            <person name="Lakso M."/>
            <person name="Fracchia K.M."/>
            <person name="Antoshechkin I."/>
            <person name="Mortazavi A."/>
            <person name="Wong G."/>
            <person name="Sternberg P.W."/>
        </authorList>
    </citation>
    <scope>NUCLEOTIDE SEQUENCE [LARGE SCALE GENOMIC DNA]</scope>
    <source>
        <strain evidence="2">MT8872</strain>
    </source>
</reference>